<proteinExistence type="predicted"/>
<reference evidence="2 3" key="1">
    <citation type="submission" date="2018-09" db="EMBL/GenBank/DDBJ databases">
        <authorList>
            <person name="Zhu H."/>
        </authorList>
    </citation>
    <scope>NUCLEOTIDE SEQUENCE [LARGE SCALE GENOMIC DNA]</scope>
    <source>
        <strain evidence="2 3">K1W22B-8</strain>
    </source>
</reference>
<dbReference type="Proteomes" id="UP000284605">
    <property type="component" value="Unassembled WGS sequence"/>
</dbReference>
<keyword evidence="1" id="KW-0472">Membrane</keyword>
<sequence>MWALGQPTAPALLALLIDRAWPRRRAAPPVFLMRAIGAVVGRLNRVDRPPATRQTRGFLLWALGSLLALFLGAAVAGGLADHLDRPWGVAVETVLLAAGIGYQAARATARRAVDGVAGLTRTQGEFAAAPVAAEACRRLAARLADGAVALVLAWLLLGLPGVFLVKAGQWLVLAVERDRDGAFGRAVRACHGLVTLPSAWLAGILLSPGHGAPLALGPLPATAAMTAALDRAGLGAAMPAAQVAAARSLADQAHATWFCVLVAGTVLALVLS</sequence>
<keyword evidence="1" id="KW-1133">Transmembrane helix</keyword>
<dbReference type="EMBL" id="QYUK01000011">
    <property type="protein sequence ID" value="RJF89098.1"/>
    <property type="molecule type" value="Genomic_DNA"/>
</dbReference>
<protein>
    <recommendedName>
        <fullName evidence="4">Cobalamin biosynthesis protein CobD</fullName>
    </recommendedName>
</protein>
<feature type="transmembrane region" description="Helical" evidence="1">
    <location>
        <begin position="254"/>
        <end position="271"/>
    </location>
</feature>
<gene>
    <name evidence="2" type="ORF">D3874_20710</name>
</gene>
<evidence type="ECO:0008006" key="4">
    <source>
        <dbReference type="Google" id="ProtNLM"/>
    </source>
</evidence>
<keyword evidence="1" id="KW-0812">Transmembrane</keyword>
<name>A0A418WGJ3_9PROT</name>
<keyword evidence="3" id="KW-1185">Reference proteome</keyword>
<feature type="transmembrane region" description="Helical" evidence="1">
    <location>
        <begin position="147"/>
        <end position="165"/>
    </location>
</feature>
<accession>A0A418WGJ3</accession>
<evidence type="ECO:0000313" key="3">
    <source>
        <dbReference type="Proteomes" id="UP000284605"/>
    </source>
</evidence>
<evidence type="ECO:0000256" key="1">
    <source>
        <dbReference type="SAM" id="Phobius"/>
    </source>
</evidence>
<evidence type="ECO:0000313" key="2">
    <source>
        <dbReference type="EMBL" id="RJF89098.1"/>
    </source>
</evidence>
<comment type="caution">
    <text evidence="2">The sequence shown here is derived from an EMBL/GenBank/DDBJ whole genome shotgun (WGS) entry which is preliminary data.</text>
</comment>
<dbReference type="AlphaFoldDB" id="A0A418WGJ3"/>
<feature type="transmembrane region" description="Helical" evidence="1">
    <location>
        <begin position="58"/>
        <end position="80"/>
    </location>
</feature>
<organism evidence="2 3">
    <name type="scientific">Oleomonas cavernae</name>
    <dbReference type="NCBI Taxonomy" id="2320859"/>
    <lineage>
        <taxon>Bacteria</taxon>
        <taxon>Pseudomonadati</taxon>
        <taxon>Pseudomonadota</taxon>
        <taxon>Alphaproteobacteria</taxon>
        <taxon>Acetobacterales</taxon>
        <taxon>Acetobacteraceae</taxon>
        <taxon>Oleomonas</taxon>
    </lineage>
</organism>